<protein>
    <recommendedName>
        <fullName evidence="3">DUF2695 domain-containing protein</fullName>
    </recommendedName>
</protein>
<reference evidence="1 2" key="1">
    <citation type="submission" date="2020-08" db="EMBL/GenBank/DDBJ databases">
        <title>Sequencing the genomes of 1000 actinobacteria strains.</title>
        <authorList>
            <person name="Klenk H.-P."/>
        </authorList>
    </citation>
    <scope>NUCLEOTIDE SEQUENCE [LARGE SCALE GENOMIC DNA]</scope>
    <source>
        <strain evidence="1 2">DSM 22826</strain>
    </source>
</reference>
<dbReference type="Proteomes" id="UP000523000">
    <property type="component" value="Unassembled WGS sequence"/>
</dbReference>
<accession>A0A839QEV9</accession>
<comment type="caution">
    <text evidence="1">The sequence shown here is derived from an EMBL/GenBank/DDBJ whole genome shotgun (WGS) entry which is preliminary data.</text>
</comment>
<dbReference type="Pfam" id="PF10905">
    <property type="entry name" value="DUF2695"/>
    <property type="match status" value="1"/>
</dbReference>
<dbReference type="InterPro" id="IPR024248">
    <property type="entry name" value="DUF2695"/>
</dbReference>
<evidence type="ECO:0000313" key="1">
    <source>
        <dbReference type="EMBL" id="MBB2994808.1"/>
    </source>
</evidence>
<evidence type="ECO:0000313" key="2">
    <source>
        <dbReference type="Proteomes" id="UP000523000"/>
    </source>
</evidence>
<dbReference type="RefSeq" id="WP_183510142.1">
    <property type="nucleotide sequence ID" value="NZ_BAABGK010000036.1"/>
</dbReference>
<proteinExistence type="predicted"/>
<organism evidence="1 2">
    <name type="scientific">Paeniglutamicibacter cryotolerans</name>
    <dbReference type="NCBI Taxonomy" id="670079"/>
    <lineage>
        <taxon>Bacteria</taxon>
        <taxon>Bacillati</taxon>
        <taxon>Actinomycetota</taxon>
        <taxon>Actinomycetes</taxon>
        <taxon>Micrococcales</taxon>
        <taxon>Micrococcaceae</taxon>
        <taxon>Paeniglutamicibacter</taxon>
    </lineage>
</organism>
<dbReference type="AlphaFoldDB" id="A0A839QEV9"/>
<evidence type="ECO:0008006" key="3">
    <source>
        <dbReference type="Google" id="ProtNLM"/>
    </source>
</evidence>
<dbReference type="EMBL" id="JACHVS010000001">
    <property type="protein sequence ID" value="MBB2994808.1"/>
    <property type="molecule type" value="Genomic_DNA"/>
</dbReference>
<sequence length="133" mass="15306">MDQYMSPQLENQLLPLPEQLPLDGECLPCFVHRMLNRECVGLKWTTAYRDARAPRATAIERKFAELGGHCDCEVIANVYRRTPEKWMLPTPHEVRATPSPACLRVRKGCIRPCALWVKREGVQWGRPHAKRAD</sequence>
<gene>
    <name evidence="1" type="ORF">E9229_000999</name>
</gene>
<name>A0A839QEV9_9MICC</name>
<keyword evidence="2" id="KW-1185">Reference proteome</keyword>